<dbReference type="AlphaFoldDB" id="A0A839RPT4"/>
<dbReference type="Pfam" id="PF01842">
    <property type="entry name" value="ACT"/>
    <property type="match status" value="1"/>
</dbReference>
<evidence type="ECO:0000256" key="3">
    <source>
        <dbReference type="ARBA" id="ARBA00021872"/>
    </source>
</evidence>
<dbReference type="EMBL" id="JACHWS010000002">
    <property type="protein sequence ID" value="MBB3037993.1"/>
    <property type="molecule type" value="Genomic_DNA"/>
</dbReference>
<evidence type="ECO:0000256" key="6">
    <source>
        <dbReference type="ARBA" id="ARBA00023222"/>
    </source>
</evidence>
<keyword evidence="7 12" id="KW-0456">Lyase</keyword>
<evidence type="ECO:0000256" key="1">
    <source>
        <dbReference type="ARBA" id="ARBA00004741"/>
    </source>
</evidence>
<keyword evidence="13" id="KW-1185">Reference proteome</keyword>
<dbReference type="Gene3D" id="3.30.70.260">
    <property type="match status" value="1"/>
</dbReference>
<dbReference type="Proteomes" id="UP000567922">
    <property type="component" value="Unassembled WGS sequence"/>
</dbReference>
<name>A0A839RPT4_9ACTN</name>
<feature type="domain" description="ACT" evidence="11">
    <location>
        <begin position="199"/>
        <end position="274"/>
    </location>
</feature>
<comment type="pathway">
    <text evidence="1">Amino-acid biosynthesis; L-phenylalanine biosynthesis; phenylpyruvate from prephenate: step 1/1.</text>
</comment>
<dbReference type="PANTHER" id="PTHR21022">
    <property type="entry name" value="PREPHENATE DEHYDRATASE P PROTEIN"/>
    <property type="match status" value="1"/>
</dbReference>
<dbReference type="SUPFAM" id="SSF53850">
    <property type="entry name" value="Periplasmic binding protein-like II"/>
    <property type="match status" value="1"/>
</dbReference>
<evidence type="ECO:0000256" key="9">
    <source>
        <dbReference type="PIRSR" id="PIRSR001500-2"/>
    </source>
</evidence>
<comment type="catalytic activity">
    <reaction evidence="8">
        <text>prephenate + H(+) = 3-phenylpyruvate + CO2 + H2O</text>
        <dbReference type="Rhea" id="RHEA:21648"/>
        <dbReference type="ChEBI" id="CHEBI:15377"/>
        <dbReference type="ChEBI" id="CHEBI:15378"/>
        <dbReference type="ChEBI" id="CHEBI:16526"/>
        <dbReference type="ChEBI" id="CHEBI:18005"/>
        <dbReference type="ChEBI" id="CHEBI:29934"/>
        <dbReference type="EC" id="4.2.1.51"/>
    </reaction>
</comment>
<keyword evidence="6" id="KW-0584">Phenylalanine biosynthesis</keyword>
<evidence type="ECO:0000256" key="5">
    <source>
        <dbReference type="ARBA" id="ARBA00023141"/>
    </source>
</evidence>
<dbReference type="SUPFAM" id="SSF55021">
    <property type="entry name" value="ACT-like"/>
    <property type="match status" value="1"/>
</dbReference>
<evidence type="ECO:0000313" key="12">
    <source>
        <dbReference type="EMBL" id="MBB3037993.1"/>
    </source>
</evidence>
<dbReference type="CDD" id="cd13632">
    <property type="entry name" value="PBP2_Aa-PDT_like"/>
    <property type="match status" value="1"/>
</dbReference>
<dbReference type="EC" id="4.2.1.51" evidence="2"/>
<dbReference type="InterPro" id="IPR001086">
    <property type="entry name" value="Preph_deHydtase"/>
</dbReference>
<evidence type="ECO:0000256" key="2">
    <source>
        <dbReference type="ARBA" id="ARBA00013147"/>
    </source>
</evidence>
<dbReference type="Pfam" id="PF00800">
    <property type="entry name" value="PDT"/>
    <property type="match status" value="1"/>
</dbReference>
<dbReference type="PANTHER" id="PTHR21022:SF19">
    <property type="entry name" value="PREPHENATE DEHYDRATASE-RELATED"/>
    <property type="match status" value="1"/>
</dbReference>
<evidence type="ECO:0000256" key="7">
    <source>
        <dbReference type="ARBA" id="ARBA00023239"/>
    </source>
</evidence>
<dbReference type="UniPathway" id="UPA00121">
    <property type="reaction ID" value="UER00345"/>
</dbReference>
<keyword evidence="5" id="KW-0057">Aromatic amino acid biosynthesis</keyword>
<dbReference type="GO" id="GO:0005737">
    <property type="term" value="C:cytoplasm"/>
    <property type="evidence" value="ECO:0007669"/>
    <property type="project" value="TreeGrafter"/>
</dbReference>
<dbReference type="RefSeq" id="WP_064439889.1">
    <property type="nucleotide sequence ID" value="NZ_BDDI01000006.1"/>
</dbReference>
<evidence type="ECO:0000256" key="8">
    <source>
        <dbReference type="ARBA" id="ARBA00047848"/>
    </source>
</evidence>
<protein>
    <recommendedName>
        <fullName evidence="3">Prephenate dehydratase</fullName>
        <ecNumber evidence="2">4.2.1.51</ecNumber>
    </recommendedName>
</protein>
<dbReference type="InterPro" id="IPR008242">
    <property type="entry name" value="Chor_mutase/pphenate_deHydtase"/>
</dbReference>
<feature type="site" description="Essential for prephenate dehydratase activity" evidence="9">
    <location>
        <position position="178"/>
    </location>
</feature>
<comment type="caution">
    <text evidence="12">The sequence shown here is derived from an EMBL/GenBank/DDBJ whole genome shotgun (WGS) entry which is preliminary data.</text>
</comment>
<dbReference type="PROSITE" id="PS51171">
    <property type="entry name" value="PREPHENATE_DEHYDR_3"/>
    <property type="match status" value="1"/>
</dbReference>
<dbReference type="PROSITE" id="PS51671">
    <property type="entry name" value="ACT"/>
    <property type="match status" value="1"/>
</dbReference>
<sequence>MQRIAYFGPAGTFTEAALVQMEAAGTVRDTVERIPAASPPAALDLVRNGQAEMACVPIESSVEGPVVPTLDALARGERLQIIAETELVIAFTVAARPGTSLEDVRTIAAYPVAAAQVSSWLSENLGHARIVPAASNAAAADDVAANRADAAVSTHLAARQRSLQILADEVADVEGARTSFVLVTKPGPPPPRTGRDRTSIVLGLPNEPGALAKAMNEFALRGIDLSRIQSRPTRTAMGTYRFYLDCIGHIEDSAVGEALKALRRGGGEVRFLGSWPTVVSGGCPPPDDTAVSAWLERLRRGDRTL</sequence>
<dbReference type="InterPro" id="IPR002912">
    <property type="entry name" value="ACT_dom"/>
</dbReference>
<reference evidence="12 13" key="1">
    <citation type="submission" date="2020-08" db="EMBL/GenBank/DDBJ databases">
        <title>Sequencing the genomes of 1000 actinobacteria strains.</title>
        <authorList>
            <person name="Klenk H.-P."/>
        </authorList>
    </citation>
    <scope>NUCLEOTIDE SEQUENCE [LARGE SCALE GENOMIC DNA]</scope>
    <source>
        <strain evidence="12 13">DSM 45258</strain>
    </source>
</reference>
<proteinExistence type="predicted"/>
<dbReference type="GO" id="GO:0004664">
    <property type="term" value="F:prephenate dehydratase activity"/>
    <property type="evidence" value="ECO:0007669"/>
    <property type="project" value="UniProtKB-EC"/>
</dbReference>
<dbReference type="FunFam" id="3.30.70.260:FF:000012">
    <property type="entry name" value="Prephenate dehydratase"/>
    <property type="match status" value="1"/>
</dbReference>
<dbReference type="GO" id="GO:0009094">
    <property type="term" value="P:L-phenylalanine biosynthetic process"/>
    <property type="evidence" value="ECO:0007669"/>
    <property type="project" value="UniProtKB-UniPathway"/>
</dbReference>
<evidence type="ECO:0000259" key="10">
    <source>
        <dbReference type="PROSITE" id="PS51171"/>
    </source>
</evidence>
<dbReference type="InterPro" id="IPR045865">
    <property type="entry name" value="ACT-like_dom_sf"/>
</dbReference>
<dbReference type="OrthoDB" id="9802281at2"/>
<evidence type="ECO:0000259" key="11">
    <source>
        <dbReference type="PROSITE" id="PS51671"/>
    </source>
</evidence>
<dbReference type="Gene3D" id="3.40.190.10">
    <property type="entry name" value="Periplasmic binding protein-like II"/>
    <property type="match status" value="2"/>
</dbReference>
<accession>A0A839RPT4</accession>
<organism evidence="12 13">
    <name type="scientific">Hoyosella altamirensis</name>
    <dbReference type="NCBI Taxonomy" id="616997"/>
    <lineage>
        <taxon>Bacteria</taxon>
        <taxon>Bacillati</taxon>
        <taxon>Actinomycetota</taxon>
        <taxon>Actinomycetes</taxon>
        <taxon>Mycobacteriales</taxon>
        <taxon>Hoyosellaceae</taxon>
        <taxon>Hoyosella</taxon>
    </lineage>
</organism>
<dbReference type="PIRSF" id="PIRSF001500">
    <property type="entry name" value="Chor_mut_pdt_Ppr"/>
    <property type="match status" value="1"/>
</dbReference>
<dbReference type="FunFam" id="3.40.190.10:FF:000064">
    <property type="entry name" value="Prephenate dehydratase"/>
    <property type="match status" value="1"/>
</dbReference>
<dbReference type="NCBIfam" id="NF008865">
    <property type="entry name" value="PRK11898.1"/>
    <property type="match status" value="1"/>
</dbReference>
<dbReference type="CDD" id="cd04905">
    <property type="entry name" value="ACT_CM-PDT"/>
    <property type="match status" value="1"/>
</dbReference>
<evidence type="ECO:0000256" key="4">
    <source>
        <dbReference type="ARBA" id="ARBA00022605"/>
    </source>
</evidence>
<evidence type="ECO:0000313" key="13">
    <source>
        <dbReference type="Proteomes" id="UP000567922"/>
    </source>
</evidence>
<keyword evidence="4" id="KW-0028">Amino-acid biosynthesis</keyword>
<gene>
    <name evidence="12" type="ORF">FHU29_002442</name>
</gene>
<feature type="domain" description="Prephenate dehydratase" evidence="10">
    <location>
        <begin position="3"/>
        <end position="185"/>
    </location>
</feature>